<proteinExistence type="predicted"/>
<feature type="transmembrane region" description="Helical" evidence="1">
    <location>
        <begin position="233"/>
        <end position="252"/>
    </location>
</feature>
<dbReference type="EMBL" id="LRPC01000028">
    <property type="protein sequence ID" value="KYG73309.1"/>
    <property type="molecule type" value="Genomic_DNA"/>
</dbReference>
<keyword evidence="1" id="KW-0812">Transmembrane</keyword>
<comment type="caution">
    <text evidence="2">The sequence shown here is derived from an EMBL/GenBank/DDBJ whole genome shotgun (WGS) entry which is preliminary data.</text>
</comment>
<keyword evidence="3" id="KW-1185">Reference proteome</keyword>
<feature type="transmembrane region" description="Helical" evidence="1">
    <location>
        <begin position="21"/>
        <end position="40"/>
    </location>
</feature>
<evidence type="ECO:0000256" key="1">
    <source>
        <dbReference type="SAM" id="Phobius"/>
    </source>
</evidence>
<dbReference type="AlphaFoldDB" id="A0A150X3L1"/>
<gene>
    <name evidence="2" type="ORF">AWW68_11405</name>
</gene>
<keyword evidence="1" id="KW-1133">Transmembrane helix</keyword>
<accession>A0A150X3L1</accession>
<feature type="transmembrane region" description="Helical" evidence="1">
    <location>
        <begin position="52"/>
        <end position="76"/>
    </location>
</feature>
<evidence type="ECO:0000313" key="2">
    <source>
        <dbReference type="EMBL" id="KYG73309.1"/>
    </source>
</evidence>
<dbReference type="OrthoDB" id="1416263at2"/>
<dbReference type="RefSeq" id="WP_068221488.1">
    <property type="nucleotide sequence ID" value="NZ_CP139724.1"/>
</dbReference>
<reference evidence="2 3" key="1">
    <citation type="submission" date="2016-01" db="EMBL/GenBank/DDBJ databases">
        <title>Genome sequencing of Roseivirga spongicola UST030701-084.</title>
        <authorList>
            <person name="Selvaratnam C."/>
            <person name="Thevarajoo S."/>
            <person name="Goh K.M."/>
            <person name="Ee R."/>
            <person name="Chan K.-G."/>
            <person name="Chong C.S."/>
        </authorList>
    </citation>
    <scope>NUCLEOTIDE SEQUENCE [LARGE SCALE GENOMIC DNA]</scope>
    <source>
        <strain evidence="2 3">UST030701-084</strain>
    </source>
</reference>
<evidence type="ECO:0000313" key="3">
    <source>
        <dbReference type="Proteomes" id="UP000075606"/>
    </source>
</evidence>
<name>A0A150X3L1_9BACT</name>
<organism evidence="2 3">
    <name type="scientific">Roseivirga spongicola</name>
    <dbReference type="NCBI Taxonomy" id="333140"/>
    <lineage>
        <taxon>Bacteria</taxon>
        <taxon>Pseudomonadati</taxon>
        <taxon>Bacteroidota</taxon>
        <taxon>Cytophagia</taxon>
        <taxon>Cytophagales</taxon>
        <taxon>Roseivirgaceae</taxon>
        <taxon>Roseivirga</taxon>
    </lineage>
</organism>
<feature type="transmembrane region" description="Helical" evidence="1">
    <location>
        <begin position="210"/>
        <end position="227"/>
    </location>
</feature>
<keyword evidence="1" id="KW-0472">Membrane</keyword>
<sequence length="339" mass="39119">MQQLPLEAADIKKLRLRLLPFFAFAGFSGLIFAFIGFSVLGNFNDPMAFDDIAVYVFIGFGVIFFSVIGYMIWAVFADLKRGVKHRISGMVTNKRLNVHHSQTHHHNTSRNHSSKTTRHYYLYIDDEEHSVDFKHYNKAKVGMHIVLDKAPKSKMTLAMELTGQEVVDQEAHKLEGETNDKFLQTTFPDVKLTPKDEEVLKNIFKSQQKARYVWLVPTLIMLVTFLANGLEGLLILFFPVVIIPAYQLFKIIRSYRTYQMSKRYGFKRGIPTIIEDKTTFTSNRSKSAQRLKTTIGVITVESVTFDQLQVGDRLVVFKPQYGKQPLSIMTMDQQEYYLY</sequence>
<dbReference type="Proteomes" id="UP000075606">
    <property type="component" value="Unassembled WGS sequence"/>
</dbReference>
<protein>
    <submittedName>
        <fullName evidence="2">Uncharacterized protein</fullName>
    </submittedName>
</protein>